<keyword evidence="5 10" id="KW-0812">Transmembrane</keyword>
<feature type="transmembrane region" description="Helical" evidence="10">
    <location>
        <begin position="435"/>
        <end position="452"/>
    </location>
</feature>
<dbReference type="GO" id="GO:0042121">
    <property type="term" value="P:alginic acid biosynthetic process"/>
    <property type="evidence" value="ECO:0007669"/>
    <property type="project" value="InterPro"/>
</dbReference>
<evidence type="ECO:0000256" key="3">
    <source>
        <dbReference type="ARBA" id="ARBA00022475"/>
    </source>
</evidence>
<dbReference type="InterPro" id="IPR051085">
    <property type="entry name" value="MB_O-acyltransferase"/>
</dbReference>
<keyword evidence="6 10" id="KW-1133">Transmembrane helix</keyword>
<dbReference type="GO" id="GO:0016746">
    <property type="term" value="F:acyltransferase activity"/>
    <property type="evidence" value="ECO:0007669"/>
    <property type="project" value="UniProtKB-KW"/>
</dbReference>
<feature type="transmembrane region" description="Helical" evidence="10">
    <location>
        <begin position="398"/>
        <end position="415"/>
    </location>
</feature>
<evidence type="ECO:0000256" key="1">
    <source>
        <dbReference type="ARBA" id="ARBA00004651"/>
    </source>
</evidence>
<dbReference type="InterPro" id="IPR028362">
    <property type="entry name" value="AlgI"/>
</dbReference>
<feature type="transmembrane region" description="Helical" evidence="10">
    <location>
        <begin position="6"/>
        <end position="24"/>
    </location>
</feature>
<evidence type="ECO:0000256" key="2">
    <source>
        <dbReference type="ARBA" id="ARBA00010323"/>
    </source>
</evidence>
<organism evidence="11">
    <name type="scientific">Planktothricoides raciborskii GIHE-MW2</name>
    <dbReference type="NCBI Taxonomy" id="2792601"/>
    <lineage>
        <taxon>Bacteria</taxon>
        <taxon>Bacillati</taxon>
        <taxon>Cyanobacteriota</taxon>
        <taxon>Cyanophyceae</taxon>
        <taxon>Oscillatoriophycideae</taxon>
        <taxon>Oscillatoriales</taxon>
        <taxon>Oscillatoriaceae</taxon>
        <taxon>Planktothricoides</taxon>
    </lineage>
</organism>
<evidence type="ECO:0000313" key="11">
    <source>
        <dbReference type="EMBL" id="XCM36726.1"/>
    </source>
</evidence>
<feature type="transmembrane region" description="Helical" evidence="10">
    <location>
        <begin position="356"/>
        <end position="377"/>
    </location>
</feature>
<name>A0AAU8JC04_9CYAN</name>
<dbReference type="RefSeq" id="WP_054467609.1">
    <property type="nucleotide sequence ID" value="NZ_CP159837.1"/>
</dbReference>
<dbReference type="GO" id="GO:0005886">
    <property type="term" value="C:plasma membrane"/>
    <property type="evidence" value="ECO:0007669"/>
    <property type="project" value="UniProtKB-SubCell"/>
</dbReference>
<dbReference type="PANTHER" id="PTHR13285">
    <property type="entry name" value="ACYLTRANSFERASE"/>
    <property type="match status" value="1"/>
</dbReference>
<keyword evidence="3 9" id="KW-1003">Cell membrane</keyword>
<feature type="transmembrane region" description="Helical" evidence="10">
    <location>
        <begin position="82"/>
        <end position="100"/>
    </location>
</feature>
<evidence type="ECO:0000256" key="9">
    <source>
        <dbReference type="PIRNR" id="PIRNR016636"/>
    </source>
</evidence>
<accession>A0AAU8JC04</accession>
<keyword evidence="4 9" id="KW-0808">Transferase</keyword>
<evidence type="ECO:0000256" key="10">
    <source>
        <dbReference type="SAM" id="Phobius"/>
    </source>
</evidence>
<dbReference type="InterPro" id="IPR004299">
    <property type="entry name" value="MBOAT_fam"/>
</dbReference>
<feature type="transmembrane region" description="Helical" evidence="10">
    <location>
        <begin position="464"/>
        <end position="482"/>
    </location>
</feature>
<evidence type="ECO:0000256" key="8">
    <source>
        <dbReference type="ARBA" id="ARBA00023315"/>
    </source>
</evidence>
<feature type="transmembrane region" description="Helical" evidence="10">
    <location>
        <begin position="313"/>
        <end position="336"/>
    </location>
</feature>
<dbReference type="AlphaFoldDB" id="A0AAU8JC04"/>
<keyword evidence="7 9" id="KW-0472">Membrane</keyword>
<protein>
    <submittedName>
        <fullName evidence="11">MBOAT family protein</fullName>
    </submittedName>
</protein>
<gene>
    <name evidence="11" type="ORF">ABWT76_005502</name>
</gene>
<sequence>MLFNSYVFILGFLPITLMIFFGLLRFGHRQFALLWMTLASLFFYGYWNPAYLPLLLISIGGNYWFGWEINRGEPKSTKSRNLLILGIAFNLVILGYYKYANFFVNSLNQIWSTDWQLPTIILPLAISFYSFTQIAYLVDAYRGETQDSDYDLITYTLFVTFYPQLIAGPILRHDELIPQLRDRQKVFFSEAKFAQGLTLFILGLAKKVLIADNLSPWVSLVFDNANDVGFLEAWVGALAYTFQLYFDFSGYSDMAIGLAWMVNIDLPLNFNSPYKSTSIIEFWRRWHITLSNFLRDYLYIFLGGNRKGEIRRYINLIITMLLGGLWHGAGWTFVLWGGMHGFYLAINQAWRKLGIFLPKIVAWMITFLAVVFSWVLFRASSISDAVEMFKAMTGIKPIEMPLAYQGFLGWLSLLGGKFEPWNNFTYLPENLGNNYILLILLGLMLAVIWLPNNQAIMDWFKPRLWVACLTSLLALFCLLSLNRVSEFLYFQF</sequence>
<evidence type="ECO:0000256" key="5">
    <source>
        <dbReference type="ARBA" id="ARBA00022692"/>
    </source>
</evidence>
<dbReference type="Pfam" id="PF03062">
    <property type="entry name" value="MBOAT"/>
    <property type="match status" value="1"/>
</dbReference>
<comment type="similarity">
    <text evidence="2 9">Belongs to the membrane-bound acyltransferase family.</text>
</comment>
<comment type="subcellular location">
    <subcellularLocation>
        <location evidence="1">Cell membrane</location>
        <topology evidence="1">Multi-pass membrane protein</topology>
    </subcellularLocation>
</comment>
<reference evidence="11" key="1">
    <citation type="submission" date="2024-07" db="EMBL/GenBank/DDBJ databases">
        <authorList>
            <person name="Kim Y.J."/>
            <person name="Jeong J.Y."/>
        </authorList>
    </citation>
    <scope>NUCLEOTIDE SEQUENCE</scope>
    <source>
        <strain evidence="11">GIHE-MW2</strain>
    </source>
</reference>
<evidence type="ECO:0000256" key="6">
    <source>
        <dbReference type="ARBA" id="ARBA00022989"/>
    </source>
</evidence>
<keyword evidence="8 9" id="KW-0012">Acyltransferase</keyword>
<dbReference type="PANTHER" id="PTHR13285:SF23">
    <property type="entry name" value="TEICHOIC ACID D-ALANYLTRANSFERASE"/>
    <property type="match status" value="1"/>
</dbReference>
<evidence type="ECO:0000256" key="7">
    <source>
        <dbReference type="ARBA" id="ARBA00023136"/>
    </source>
</evidence>
<dbReference type="PIRSF" id="PIRSF016636">
    <property type="entry name" value="AlgI_DltB"/>
    <property type="match status" value="1"/>
</dbReference>
<evidence type="ECO:0000256" key="4">
    <source>
        <dbReference type="ARBA" id="ARBA00022679"/>
    </source>
</evidence>
<dbReference type="InterPro" id="IPR024194">
    <property type="entry name" value="Ac/AlaTfrase_AlgI/DltB"/>
</dbReference>
<feature type="transmembrane region" description="Helical" evidence="10">
    <location>
        <begin position="120"/>
        <end position="138"/>
    </location>
</feature>
<dbReference type="EMBL" id="CP159837">
    <property type="protein sequence ID" value="XCM36726.1"/>
    <property type="molecule type" value="Genomic_DNA"/>
</dbReference>
<proteinExistence type="inferred from homology"/>
<dbReference type="PIRSF" id="PIRSF500217">
    <property type="entry name" value="AlgI"/>
    <property type="match status" value="1"/>
</dbReference>